<dbReference type="NCBIfam" id="TIGR03618">
    <property type="entry name" value="Rv1155_F420"/>
    <property type="match status" value="1"/>
</dbReference>
<dbReference type="Gene3D" id="2.30.110.10">
    <property type="entry name" value="Electron Transport, Fmn-binding Protein, Chain A"/>
    <property type="match status" value="1"/>
</dbReference>
<name>A0A6J4VSP3_9BACT</name>
<dbReference type="InterPro" id="IPR012349">
    <property type="entry name" value="Split_barrel_FMN-bd"/>
</dbReference>
<dbReference type="PANTHER" id="PTHR35176:SF6">
    <property type="entry name" value="HEME OXYGENASE HI_0854-RELATED"/>
    <property type="match status" value="1"/>
</dbReference>
<evidence type="ECO:0000256" key="1">
    <source>
        <dbReference type="ARBA" id="ARBA00023002"/>
    </source>
</evidence>
<accession>A0A6J4VSP3</accession>
<keyword evidence="1" id="KW-0560">Oxidoreductase</keyword>
<proteinExistence type="predicted"/>
<dbReference type="AlphaFoldDB" id="A0A6J4VSP3"/>
<organism evidence="3">
    <name type="scientific">uncultured Thermomicrobiales bacterium</name>
    <dbReference type="NCBI Taxonomy" id="1645740"/>
    <lineage>
        <taxon>Bacteria</taxon>
        <taxon>Pseudomonadati</taxon>
        <taxon>Thermomicrobiota</taxon>
        <taxon>Thermomicrobia</taxon>
        <taxon>Thermomicrobiales</taxon>
        <taxon>environmental samples</taxon>
    </lineage>
</organism>
<evidence type="ECO:0000259" key="2">
    <source>
        <dbReference type="Pfam" id="PF01243"/>
    </source>
</evidence>
<dbReference type="InterPro" id="IPR019920">
    <property type="entry name" value="F420-binding_dom_put"/>
</dbReference>
<dbReference type="GO" id="GO:0016627">
    <property type="term" value="F:oxidoreductase activity, acting on the CH-CH group of donors"/>
    <property type="evidence" value="ECO:0007669"/>
    <property type="project" value="TreeGrafter"/>
</dbReference>
<dbReference type="GO" id="GO:0070967">
    <property type="term" value="F:coenzyme F420 binding"/>
    <property type="evidence" value="ECO:0007669"/>
    <property type="project" value="TreeGrafter"/>
</dbReference>
<dbReference type="EMBL" id="CADCWN010000246">
    <property type="protein sequence ID" value="CAA9582076.1"/>
    <property type="molecule type" value="Genomic_DNA"/>
</dbReference>
<dbReference type="PANTHER" id="PTHR35176">
    <property type="entry name" value="HEME OXYGENASE HI_0854-RELATED"/>
    <property type="match status" value="1"/>
</dbReference>
<dbReference type="Pfam" id="PF01243">
    <property type="entry name" value="PNPOx_N"/>
    <property type="match status" value="1"/>
</dbReference>
<reference evidence="3" key="1">
    <citation type="submission" date="2020-02" db="EMBL/GenBank/DDBJ databases">
        <authorList>
            <person name="Meier V. D."/>
        </authorList>
    </citation>
    <scope>NUCLEOTIDE SEQUENCE</scope>
    <source>
        <strain evidence="3">AVDCRST_MAG18</strain>
    </source>
</reference>
<gene>
    <name evidence="3" type="ORF">AVDCRST_MAG18-3295</name>
</gene>
<feature type="domain" description="Pyridoxamine 5'-phosphate oxidase N-terminal" evidence="2">
    <location>
        <begin position="4"/>
        <end position="132"/>
    </location>
</feature>
<dbReference type="InterPro" id="IPR052019">
    <property type="entry name" value="F420H2_bilvrd_red/Heme_oxyg"/>
</dbReference>
<sequence length="135" mass="15132">MPTFTDRQRAFLDQPLNAVVATLRRDGVASQSIVWYARDGDTLWLSVRPESVKARHIERDSRLSILVLSADGARYLRIEGAATLDGEVDNDARRTLISRYVGADKATAWMQNHPLASPNARIRIAPTHITEHNLD</sequence>
<dbReference type="SUPFAM" id="SSF50475">
    <property type="entry name" value="FMN-binding split barrel"/>
    <property type="match status" value="1"/>
</dbReference>
<dbReference type="GO" id="GO:0005829">
    <property type="term" value="C:cytosol"/>
    <property type="evidence" value="ECO:0007669"/>
    <property type="project" value="TreeGrafter"/>
</dbReference>
<protein>
    <recommendedName>
        <fullName evidence="2">Pyridoxamine 5'-phosphate oxidase N-terminal domain-containing protein</fullName>
    </recommendedName>
</protein>
<evidence type="ECO:0000313" key="3">
    <source>
        <dbReference type="EMBL" id="CAA9582076.1"/>
    </source>
</evidence>
<dbReference type="InterPro" id="IPR011576">
    <property type="entry name" value="Pyridox_Oxase_N"/>
</dbReference>